<evidence type="ECO:0000256" key="7">
    <source>
        <dbReference type="ARBA" id="ARBA00023170"/>
    </source>
</evidence>
<evidence type="ECO:0000313" key="15">
    <source>
        <dbReference type="Proteomes" id="UP001303046"/>
    </source>
</evidence>
<dbReference type="Proteomes" id="UP001303046">
    <property type="component" value="Unassembled WGS sequence"/>
</dbReference>
<feature type="transmembrane region" description="Helical" evidence="11">
    <location>
        <begin position="555"/>
        <end position="576"/>
    </location>
</feature>
<comment type="caution">
    <text evidence="14">The sequence shown here is derived from an EMBL/GenBank/DDBJ whole genome shotgun (WGS) entry which is preliminary data.</text>
</comment>
<dbReference type="InterPro" id="IPR001828">
    <property type="entry name" value="ANF_lig-bd_rcpt"/>
</dbReference>
<keyword evidence="5" id="KW-0297">G-protein coupled receptor</keyword>
<accession>A0ABR1DIP8</accession>
<dbReference type="EMBL" id="JAVFWL010000004">
    <property type="protein sequence ID" value="KAK6750344.1"/>
    <property type="molecule type" value="Genomic_DNA"/>
</dbReference>
<dbReference type="CDD" id="cd06366">
    <property type="entry name" value="PBP1_GABAb_receptor"/>
    <property type="match status" value="1"/>
</dbReference>
<keyword evidence="9" id="KW-0807">Transducer</keyword>
<keyword evidence="2" id="KW-1003">Cell membrane</keyword>
<keyword evidence="7" id="KW-0675">Receptor</keyword>
<keyword evidence="8" id="KW-0325">Glycoprotein</keyword>
<feature type="transmembrane region" description="Helical" evidence="11">
    <location>
        <begin position="480"/>
        <end position="503"/>
    </location>
</feature>
<comment type="subcellular location">
    <subcellularLocation>
        <location evidence="1">Cell membrane</location>
        <topology evidence="1">Multi-pass membrane protein</topology>
    </subcellularLocation>
</comment>
<evidence type="ECO:0000256" key="2">
    <source>
        <dbReference type="ARBA" id="ARBA00022475"/>
    </source>
</evidence>
<protein>
    <recommendedName>
        <fullName evidence="13">G-protein coupled receptors family 3 profile domain-containing protein</fullName>
    </recommendedName>
</protein>
<feature type="transmembrane region" description="Helical" evidence="11">
    <location>
        <begin position="438"/>
        <end position="460"/>
    </location>
</feature>
<keyword evidence="15" id="KW-1185">Reference proteome</keyword>
<feature type="signal peptide" evidence="12">
    <location>
        <begin position="1"/>
        <end position="18"/>
    </location>
</feature>
<evidence type="ECO:0000256" key="8">
    <source>
        <dbReference type="ARBA" id="ARBA00023180"/>
    </source>
</evidence>
<dbReference type="SUPFAM" id="SSF53822">
    <property type="entry name" value="Periplasmic binding protein-like I"/>
    <property type="match status" value="1"/>
</dbReference>
<dbReference type="PROSITE" id="PS00981">
    <property type="entry name" value="G_PROTEIN_RECEP_F3_3"/>
    <property type="match status" value="1"/>
</dbReference>
<keyword evidence="6 11" id="KW-0472">Membrane</keyword>
<dbReference type="Gene3D" id="3.40.50.2300">
    <property type="match status" value="2"/>
</dbReference>
<evidence type="ECO:0000256" key="1">
    <source>
        <dbReference type="ARBA" id="ARBA00004651"/>
    </source>
</evidence>
<dbReference type="PRINTS" id="PR01176">
    <property type="entry name" value="GABABRECEPTR"/>
</dbReference>
<evidence type="ECO:0000256" key="10">
    <source>
        <dbReference type="SAM" id="MobiDB-lite"/>
    </source>
</evidence>
<feature type="region of interest" description="Disordered" evidence="10">
    <location>
        <begin position="827"/>
        <end position="862"/>
    </location>
</feature>
<feature type="transmembrane region" description="Helical" evidence="11">
    <location>
        <begin position="515"/>
        <end position="534"/>
    </location>
</feature>
<evidence type="ECO:0000259" key="13">
    <source>
        <dbReference type="PROSITE" id="PS50259"/>
    </source>
</evidence>
<evidence type="ECO:0000256" key="11">
    <source>
        <dbReference type="SAM" id="Phobius"/>
    </source>
</evidence>
<evidence type="ECO:0000256" key="4">
    <source>
        <dbReference type="ARBA" id="ARBA00022989"/>
    </source>
</evidence>
<evidence type="ECO:0000256" key="12">
    <source>
        <dbReference type="SAM" id="SignalP"/>
    </source>
</evidence>
<dbReference type="PANTHER" id="PTHR10519">
    <property type="entry name" value="GABA-B RECEPTOR"/>
    <property type="match status" value="1"/>
</dbReference>
<keyword evidence="3 11" id="KW-0812">Transmembrane</keyword>
<keyword evidence="4 11" id="KW-1133">Transmembrane helix</keyword>
<dbReference type="InterPro" id="IPR002455">
    <property type="entry name" value="GPCR3_GABA-B"/>
</dbReference>
<feature type="transmembrane region" description="Helical" evidence="11">
    <location>
        <begin position="651"/>
        <end position="668"/>
    </location>
</feature>
<reference evidence="14 15" key="1">
    <citation type="submission" date="2023-08" db="EMBL/GenBank/DDBJ databases">
        <title>A Necator americanus chromosomal reference genome.</title>
        <authorList>
            <person name="Ilik V."/>
            <person name="Petrzelkova K.J."/>
            <person name="Pardy F."/>
            <person name="Fuh T."/>
            <person name="Niatou-Singa F.S."/>
            <person name="Gouil Q."/>
            <person name="Baker L."/>
            <person name="Ritchie M.E."/>
            <person name="Jex A.R."/>
            <person name="Gazzola D."/>
            <person name="Li H."/>
            <person name="Toshio Fujiwara R."/>
            <person name="Zhan B."/>
            <person name="Aroian R.V."/>
            <person name="Pafco B."/>
            <person name="Schwarz E.M."/>
        </authorList>
    </citation>
    <scope>NUCLEOTIDE SEQUENCE [LARGE SCALE GENOMIC DNA]</scope>
    <source>
        <strain evidence="14 15">Aroian</strain>
        <tissue evidence="14">Whole animal</tissue>
    </source>
</reference>
<evidence type="ECO:0000256" key="9">
    <source>
        <dbReference type="ARBA" id="ARBA00023224"/>
    </source>
</evidence>
<dbReference type="PANTHER" id="PTHR10519:SF74">
    <property type="entry name" value="GAMMA-AMINOBUTYRIC ACID TYPE B RECEPTOR SUBUNIT 2"/>
    <property type="match status" value="1"/>
</dbReference>
<feature type="chain" id="PRO_5046654875" description="G-protein coupled receptors family 3 profile domain-containing protein" evidence="12">
    <location>
        <begin position="19"/>
        <end position="862"/>
    </location>
</feature>
<proteinExistence type="predicted"/>
<evidence type="ECO:0000313" key="14">
    <source>
        <dbReference type="EMBL" id="KAK6750344.1"/>
    </source>
</evidence>
<dbReference type="PRINTS" id="PR01177">
    <property type="entry name" value="GABAB1RECPTR"/>
</dbReference>
<organism evidence="14 15">
    <name type="scientific">Necator americanus</name>
    <name type="common">Human hookworm</name>
    <dbReference type="NCBI Taxonomy" id="51031"/>
    <lineage>
        <taxon>Eukaryota</taxon>
        <taxon>Metazoa</taxon>
        <taxon>Ecdysozoa</taxon>
        <taxon>Nematoda</taxon>
        <taxon>Chromadorea</taxon>
        <taxon>Rhabditida</taxon>
        <taxon>Rhabditina</taxon>
        <taxon>Rhabditomorpha</taxon>
        <taxon>Strongyloidea</taxon>
        <taxon>Ancylostomatidae</taxon>
        <taxon>Bunostominae</taxon>
        <taxon>Necator</taxon>
    </lineage>
</organism>
<gene>
    <name evidence="14" type="primary">Necator_chrIV.g15659</name>
    <name evidence="14" type="ORF">RB195_002364</name>
</gene>
<feature type="transmembrane region" description="Helical" evidence="11">
    <location>
        <begin position="609"/>
        <end position="631"/>
    </location>
</feature>
<keyword evidence="12" id="KW-0732">Signal</keyword>
<dbReference type="InterPro" id="IPR028082">
    <property type="entry name" value="Peripla_BP_I"/>
</dbReference>
<dbReference type="PROSITE" id="PS50259">
    <property type="entry name" value="G_PROTEIN_RECEP_F3_4"/>
    <property type="match status" value="1"/>
</dbReference>
<name>A0ABR1DIP8_NECAM</name>
<feature type="transmembrane region" description="Helical" evidence="11">
    <location>
        <begin position="699"/>
        <end position="720"/>
    </location>
</feature>
<dbReference type="Pfam" id="PF01094">
    <property type="entry name" value="ANF_receptor"/>
    <property type="match status" value="1"/>
</dbReference>
<feature type="domain" description="G-protein coupled receptors family 3 profile" evidence="13">
    <location>
        <begin position="439"/>
        <end position="742"/>
    </location>
</feature>
<evidence type="ECO:0000256" key="3">
    <source>
        <dbReference type="ARBA" id="ARBA00022692"/>
    </source>
</evidence>
<dbReference type="InterPro" id="IPR017979">
    <property type="entry name" value="GPCR_3_CS"/>
</dbReference>
<dbReference type="InterPro" id="IPR017978">
    <property type="entry name" value="GPCR_3_C"/>
</dbReference>
<dbReference type="Pfam" id="PF00003">
    <property type="entry name" value="7tm_3"/>
    <property type="match status" value="1"/>
</dbReference>
<evidence type="ECO:0000256" key="5">
    <source>
        <dbReference type="ARBA" id="ARBA00023040"/>
    </source>
</evidence>
<evidence type="ECO:0000256" key="6">
    <source>
        <dbReference type="ARBA" id="ARBA00023136"/>
    </source>
</evidence>
<sequence>MWSLILATVGFLAPDTSGLSCKPRPGGTPVPLGVFLNTAAPDSLDKKPIDAKPAIKLALNYIQNHSCILDGFKLELIYKDTQCKTSLGMKALFDLIASRPRPVALFGGMCTEVNEPVAMALKYWQIVQLSYAETHAKFGTADSQELYPTFFRIVPGDRNLNNAKCRLINHFGWKKVGTLKQSDEPRHALPHEALTTKLEHGYGIKVLYTAGVTKHEMDNIGNELNELKQRDVRILIVDVAEDMAAIVLCEAYHRQMYGESYVWILPGYHSTAWMNVIATNCTAEELALVFEGHFAVEFALMRKDERTYVIGGRRASHIWNELERESPNMWQGYLYDGLWALAIALSQALGADASFSHLKLLSAINNSSFEGVTGRVRFENNERLGLVDIRQWRNDAYDDVGHYDGASDVFTMRTDLGGWEPPLDATVIERKREYISNLLFIVMSFLALIGISVALIFLFVNIKYRNHRFIKMSSPNLNNLIIVGSMCTYASVILLGIDTRILSNENFVQLCYVKTWTLCLGFTLAFGSMFSKTWRVHSIFTNIRMDRKAIKDSKLLLILAGLLFVDVLVLTLWAVISPFRMSVMELPQIHIDDKVVVPEIEKCQSSHSAVFQAILYAIKGILMILGCFLAWETRHVNVPALNDSKYIGMSVYNVVVMSTLGLSISVILQCQVSKRQRHLPPTITYLLNLSSYQERVNEAFALACFFIIFSATLTLCLVFVPKVIELARNPAGNNPRAYRRGMMKSMVAKGQQNTATNQNMRENEKDLLAKAEAENQIRRRYVHQKSTQLWDLLEKLRELGDTQFLQQDWCFASGIVASAAEKDKDPLLPEKRISANGPSAPCENGEQHGWPWVDPEEPSTML</sequence>